<keyword evidence="1" id="KW-0812">Transmembrane</keyword>
<evidence type="ECO:0000313" key="2">
    <source>
        <dbReference type="EMBL" id="MBA5764967.1"/>
    </source>
</evidence>
<gene>
    <name evidence="2" type="ORF">H2O73_21700</name>
</gene>
<organism evidence="2 3">
    <name type="scientific">Vibrio marinisediminis</name>
    <dbReference type="NCBI Taxonomy" id="2758441"/>
    <lineage>
        <taxon>Bacteria</taxon>
        <taxon>Pseudomonadati</taxon>
        <taxon>Pseudomonadota</taxon>
        <taxon>Gammaproteobacteria</taxon>
        <taxon>Vibrionales</taxon>
        <taxon>Vibrionaceae</taxon>
        <taxon>Vibrio</taxon>
    </lineage>
</organism>
<keyword evidence="1" id="KW-1133">Transmembrane helix</keyword>
<feature type="transmembrane region" description="Helical" evidence="1">
    <location>
        <begin position="6"/>
        <end position="27"/>
    </location>
</feature>
<reference evidence="2 3" key="1">
    <citation type="submission" date="2020-07" db="EMBL/GenBank/DDBJ databases">
        <title>Vibrio marinisediminis sp. nov., isolated from marine sediment.</title>
        <authorList>
            <person name="Ji X."/>
        </authorList>
    </citation>
    <scope>NUCLEOTIDE SEQUENCE [LARGE SCALE GENOMIC DNA]</scope>
    <source>
        <strain evidence="2 3">404</strain>
    </source>
</reference>
<keyword evidence="1" id="KW-0472">Membrane</keyword>
<accession>A0A7W2FVG3</accession>
<dbReference type="EMBL" id="JACFYF010000443">
    <property type="protein sequence ID" value="MBA5764967.1"/>
    <property type="molecule type" value="Genomic_DNA"/>
</dbReference>
<comment type="caution">
    <text evidence="2">The sequence shown here is derived from an EMBL/GenBank/DDBJ whole genome shotgun (WGS) entry which is preliminary data.</text>
</comment>
<proteinExistence type="predicted"/>
<keyword evidence="3" id="KW-1185">Reference proteome</keyword>
<evidence type="ECO:0000256" key="1">
    <source>
        <dbReference type="SAM" id="Phobius"/>
    </source>
</evidence>
<name>A0A7W2FVG3_9VIBR</name>
<feature type="non-terminal residue" evidence="2">
    <location>
        <position position="1"/>
    </location>
</feature>
<sequence length="61" mass="6489">SGLVPVPLWIPQIGMALGVILFAVAIVEDLVRAILGHQTLFDAAERKLKDAQEAGEPVDPV</sequence>
<evidence type="ECO:0000313" key="3">
    <source>
        <dbReference type="Proteomes" id="UP000571701"/>
    </source>
</evidence>
<dbReference type="AlphaFoldDB" id="A0A7W2FVG3"/>
<dbReference type="Proteomes" id="UP000571701">
    <property type="component" value="Unassembled WGS sequence"/>
</dbReference>
<protein>
    <submittedName>
        <fullName evidence="2">Uncharacterized protein</fullName>
    </submittedName>
</protein>